<dbReference type="PRINTS" id="PR00085">
    <property type="entry name" value="THFDHDRGNASE"/>
</dbReference>
<dbReference type="FunFam" id="3.40.50.720:FF:000006">
    <property type="entry name" value="Bifunctional protein FolD"/>
    <property type="match status" value="1"/>
</dbReference>
<dbReference type="GO" id="GO:0000105">
    <property type="term" value="P:L-histidine biosynthetic process"/>
    <property type="evidence" value="ECO:0007669"/>
    <property type="project" value="UniProtKB-KW"/>
</dbReference>
<dbReference type="SUPFAM" id="SSF51735">
    <property type="entry name" value="NAD(P)-binding Rossmann-fold domains"/>
    <property type="match status" value="1"/>
</dbReference>
<evidence type="ECO:0000259" key="13">
    <source>
        <dbReference type="Pfam" id="PF00763"/>
    </source>
</evidence>
<dbReference type="GO" id="GO:0005829">
    <property type="term" value="C:cytosol"/>
    <property type="evidence" value="ECO:0007669"/>
    <property type="project" value="TreeGrafter"/>
</dbReference>
<dbReference type="SUPFAM" id="SSF53223">
    <property type="entry name" value="Aminoacid dehydrogenase-like, N-terminal domain"/>
    <property type="match status" value="1"/>
</dbReference>
<dbReference type="PROSITE" id="PS00766">
    <property type="entry name" value="THF_DHG_CYH_1"/>
    <property type="match status" value="1"/>
</dbReference>
<dbReference type="PANTHER" id="PTHR48099:SF5">
    <property type="entry name" value="C-1-TETRAHYDROFOLATE SYNTHASE, CYTOPLASMIC"/>
    <property type="match status" value="1"/>
</dbReference>
<keyword evidence="7 12" id="KW-0521">NADP</keyword>
<evidence type="ECO:0000256" key="3">
    <source>
        <dbReference type="ARBA" id="ARBA00022563"/>
    </source>
</evidence>
<dbReference type="PROSITE" id="PS00767">
    <property type="entry name" value="THF_DHG_CYH_2"/>
    <property type="match status" value="1"/>
</dbReference>
<dbReference type="NCBIfam" id="NF008058">
    <property type="entry name" value="PRK10792.1"/>
    <property type="match status" value="1"/>
</dbReference>
<dbReference type="EC" id="1.5.1.5" evidence="12"/>
<dbReference type="AlphaFoldDB" id="A0A9W6CLQ8"/>
<protein>
    <recommendedName>
        <fullName evidence="12">Bifunctional protein FolD</fullName>
    </recommendedName>
    <domain>
        <recommendedName>
            <fullName evidence="12">Methylenetetrahydrofolate dehydrogenase</fullName>
            <ecNumber evidence="12">1.5.1.5</ecNumber>
        </recommendedName>
    </domain>
    <domain>
        <recommendedName>
            <fullName evidence="12">Methenyltetrahydrofolate cyclohydrolase</fullName>
            <ecNumber evidence="12">3.5.4.9</ecNumber>
        </recommendedName>
    </domain>
</protein>
<dbReference type="InterPro" id="IPR020630">
    <property type="entry name" value="THF_DH/CycHdrlase_cat_dom"/>
</dbReference>
<evidence type="ECO:0000256" key="11">
    <source>
        <dbReference type="ARBA" id="ARBA00023268"/>
    </source>
</evidence>
<dbReference type="NCBIfam" id="NF010783">
    <property type="entry name" value="PRK14186.1"/>
    <property type="match status" value="1"/>
</dbReference>
<dbReference type="GO" id="GO:0006164">
    <property type="term" value="P:purine nucleotide biosynthetic process"/>
    <property type="evidence" value="ECO:0007669"/>
    <property type="project" value="UniProtKB-KW"/>
</dbReference>
<reference evidence="16 18" key="2">
    <citation type="submission" date="2023-07" db="EMBL/GenBank/DDBJ databases">
        <title>Genomic Encyclopedia of Type Strains, Phase IV (KMG-IV): sequencing the most valuable type-strain genomes for metagenomic binning, comparative biology and taxonomic classification.</title>
        <authorList>
            <person name="Goeker M."/>
        </authorList>
    </citation>
    <scope>NUCLEOTIDE SEQUENCE [LARGE SCALE GENOMIC DNA]</scope>
    <source>
        <strain evidence="16 18">DSM 338</strain>
    </source>
</reference>
<dbReference type="Proteomes" id="UP001144397">
    <property type="component" value="Unassembled WGS sequence"/>
</dbReference>
<feature type="binding site" evidence="12">
    <location>
        <position position="233"/>
    </location>
    <ligand>
        <name>NADP(+)</name>
        <dbReference type="ChEBI" id="CHEBI:58349"/>
    </ligand>
</feature>
<name>A0A9W6CLQ8_XANFL</name>
<dbReference type="InterPro" id="IPR020631">
    <property type="entry name" value="THF_DH/CycHdrlase_NAD-bd_dom"/>
</dbReference>
<comment type="caution">
    <text evidence="12">Lacks conserved residue(s) required for the propagation of feature annotation.</text>
</comment>
<dbReference type="Gene3D" id="3.40.50.720">
    <property type="entry name" value="NAD(P)-binding Rossmann-like Domain"/>
    <property type="match status" value="1"/>
</dbReference>
<reference evidence="15" key="1">
    <citation type="submission" date="2022-12" db="EMBL/GenBank/DDBJ databases">
        <title>Reference genome sequencing for broad-spectrum identification of bacterial and archaeal isolates by mass spectrometry.</title>
        <authorList>
            <person name="Sekiguchi Y."/>
            <person name="Tourlousse D.M."/>
        </authorList>
    </citation>
    <scope>NUCLEOTIDE SEQUENCE</scope>
    <source>
        <strain evidence="15">301</strain>
    </source>
</reference>
<evidence type="ECO:0000256" key="2">
    <source>
        <dbReference type="ARBA" id="ARBA00011738"/>
    </source>
</evidence>
<dbReference type="PANTHER" id="PTHR48099">
    <property type="entry name" value="C-1-TETRAHYDROFOLATE SYNTHASE, CYTOPLASMIC-RELATED"/>
    <property type="match status" value="1"/>
</dbReference>
<keyword evidence="6 12" id="KW-0378">Hydrolase</keyword>
<evidence type="ECO:0000259" key="14">
    <source>
        <dbReference type="Pfam" id="PF02882"/>
    </source>
</evidence>
<keyword evidence="11 12" id="KW-0511">Multifunctional enzyme</keyword>
<evidence type="ECO:0000256" key="7">
    <source>
        <dbReference type="ARBA" id="ARBA00022857"/>
    </source>
</evidence>
<comment type="catalytic activity">
    <reaction evidence="12">
        <text>(6R)-5,10-methylene-5,6,7,8-tetrahydrofolate + NADP(+) = (6R)-5,10-methenyltetrahydrofolate + NADPH</text>
        <dbReference type="Rhea" id="RHEA:22812"/>
        <dbReference type="ChEBI" id="CHEBI:15636"/>
        <dbReference type="ChEBI" id="CHEBI:57455"/>
        <dbReference type="ChEBI" id="CHEBI:57783"/>
        <dbReference type="ChEBI" id="CHEBI:58349"/>
        <dbReference type="EC" id="1.5.1.5"/>
    </reaction>
</comment>
<comment type="caution">
    <text evidence="15">The sequence shown here is derived from an EMBL/GenBank/DDBJ whole genome shotgun (WGS) entry which is preliminary data.</text>
</comment>
<dbReference type="Proteomes" id="UP001245370">
    <property type="component" value="Unassembled WGS sequence"/>
</dbReference>
<keyword evidence="18" id="KW-1185">Reference proteome</keyword>
<evidence type="ECO:0000256" key="8">
    <source>
        <dbReference type="ARBA" id="ARBA00023002"/>
    </source>
</evidence>
<comment type="function">
    <text evidence="12">Catalyzes the oxidation of 5,10-methylenetetrahydrofolate to 5,10-methenyltetrahydrofolate and then the hydrolysis of 5,10-methenyltetrahydrofolate to 10-formyltetrahydrofolate.</text>
</comment>
<dbReference type="NCBIfam" id="NF010785">
    <property type="entry name" value="PRK14188.1"/>
    <property type="match status" value="1"/>
</dbReference>
<dbReference type="CDD" id="cd01080">
    <property type="entry name" value="NAD_bind_m-THF_DH_Cyclohyd"/>
    <property type="match status" value="1"/>
</dbReference>
<sequence>MIETKPIDGKAFAAGLRARIAEEVSALKASAGLTPGLAVVLVGEDPASQVYVRNKAAQTAEAGMASFEHKLPADTPEADVLALVAKLNADPAVNGILVQLPLPAQIDATKVIAAIDPAKDVDGFHVVNAGRLAVGLDALVPCTPLGCIMLLKHHLGSLAGLKAVVVGRSNIVGKPAAQLLLKEDCTVTIAHSRTRDLPGECRTADILVAAVGRPEMVRGDWIKPGATVIDVGINRVPKEDGKTRLVGDVAYAEAQGIAGLITPVPGGVGPMTIACLLQNTLTAAKRQKGLA</sequence>
<comment type="pathway">
    <text evidence="1 12">One-carbon metabolism; tetrahydrofolate interconversion.</text>
</comment>
<evidence type="ECO:0000313" key="15">
    <source>
        <dbReference type="EMBL" id="GLI22401.1"/>
    </source>
</evidence>
<keyword evidence="4 12" id="KW-0028">Amino-acid biosynthesis</keyword>
<feature type="binding site" evidence="12">
    <location>
        <begin position="167"/>
        <end position="169"/>
    </location>
    <ligand>
        <name>NADP(+)</name>
        <dbReference type="ChEBI" id="CHEBI:58349"/>
    </ligand>
</feature>
<comment type="subunit">
    <text evidence="2 12">Homodimer.</text>
</comment>
<accession>A0A9W6CLQ8</accession>
<keyword evidence="3 12" id="KW-0554">One-carbon metabolism</keyword>
<dbReference type="GO" id="GO:0035999">
    <property type="term" value="P:tetrahydrofolate interconversion"/>
    <property type="evidence" value="ECO:0007669"/>
    <property type="project" value="UniProtKB-UniRule"/>
</dbReference>
<dbReference type="InterPro" id="IPR020867">
    <property type="entry name" value="THF_DH/CycHdrlase_CS"/>
</dbReference>
<evidence type="ECO:0000256" key="4">
    <source>
        <dbReference type="ARBA" id="ARBA00022605"/>
    </source>
</evidence>
<feature type="domain" description="Tetrahydrofolate dehydrogenase/cyclohydrolase NAD(P)-binding" evidence="14">
    <location>
        <begin position="141"/>
        <end position="287"/>
    </location>
</feature>
<evidence type="ECO:0000256" key="9">
    <source>
        <dbReference type="ARBA" id="ARBA00023102"/>
    </source>
</evidence>
<evidence type="ECO:0000256" key="10">
    <source>
        <dbReference type="ARBA" id="ARBA00023167"/>
    </source>
</evidence>
<dbReference type="InterPro" id="IPR046346">
    <property type="entry name" value="Aminoacid_DH-like_N_sf"/>
</dbReference>
<proteinExistence type="inferred from homology"/>
<dbReference type="EMBL" id="JAVDPY010000001">
    <property type="protein sequence ID" value="MDR6331805.1"/>
    <property type="molecule type" value="Genomic_DNA"/>
</dbReference>
<evidence type="ECO:0000313" key="17">
    <source>
        <dbReference type="Proteomes" id="UP001144397"/>
    </source>
</evidence>
<keyword evidence="8 12" id="KW-0560">Oxidoreductase</keyword>
<dbReference type="GeneID" id="95762866"/>
<dbReference type="EC" id="3.5.4.9" evidence="12"/>
<evidence type="ECO:0000256" key="5">
    <source>
        <dbReference type="ARBA" id="ARBA00022755"/>
    </source>
</evidence>
<dbReference type="Pfam" id="PF02882">
    <property type="entry name" value="THF_DHG_CYH_C"/>
    <property type="match status" value="1"/>
</dbReference>
<evidence type="ECO:0000256" key="1">
    <source>
        <dbReference type="ARBA" id="ARBA00004777"/>
    </source>
</evidence>
<dbReference type="GO" id="GO:0009086">
    <property type="term" value="P:methionine biosynthetic process"/>
    <property type="evidence" value="ECO:0007669"/>
    <property type="project" value="UniProtKB-KW"/>
</dbReference>
<dbReference type="InterPro" id="IPR036291">
    <property type="entry name" value="NAD(P)-bd_dom_sf"/>
</dbReference>
<organism evidence="15 17">
    <name type="scientific">Xanthobacter flavus</name>
    <dbReference type="NCBI Taxonomy" id="281"/>
    <lineage>
        <taxon>Bacteria</taxon>
        <taxon>Pseudomonadati</taxon>
        <taxon>Pseudomonadota</taxon>
        <taxon>Alphaproteobacteria</taxon>
        <taxon>Hyphomicrobiales</taxon>
        <taxon>Xanthobacteraceae</taxon>
        <taxon>Xanthobacter</taxon>
    </lineage>
</organism>
<dbReference type="EMBL" id="BSDO01000002">
    <property type="protein sequence ID" value="GLI22401.1"/>
    <property type="molecule type" value="Genomic_DNA"/>
</dbReference>
<dbReference type="HAMAP" id="MF_01576">
    <property type="entry name" value="THF_DHG_CYH"/>
    <property type="match status" value="1"/>
</dbReference>
<gene>
    <name evidence="12 15" type="primary">folD</name>
    <name evidence="16" type="ORF">GGQ86_000252</name>
    <name evidence="15" type="ORF">XFLAVUS301_20750</name>
</gene>
<dbReference type="GO" id="GO:0004477">
    <property type="term" value="F:methenyltetrahydrofolate cyclohydrolase activity"/>
    <property type="evidence" value="ECO:0007669"/>
    <property type="project" value="UniProtKB-UniRule"/>
</dbReference>
<keyword evidence="5 12" id="KW-0658">Purine biosynthesis</keyword>
<evidence type="ECO:0000256" key="6">
    <source>
        <dbReference type="ARBA" id="ARBA00022801"/>
    </source>
</evidence>
<dbReference type="GO" id="GO:0004488">
    <property type="term" value="F:methylenetetrahydrofolate dehydrogenase (NADP+) activity"/>
    <property type="evidence" value="ECO:0007669"/>
    <property type="project" value="UniProtKB-UniRule"/>
</dbReference>
<keyword evidence="9 12" id="KW-0368">Histidine biosynthesis</keyword>
<dbReference type="RefSeq" id="WP_281807407.1">
    <property type="nucleotide sequence ID" value="NZ_BSDO01000002.1"/>
</dbReference>
<dbReference type="FunFam" id="3.40.50.10860:FF:000005">
    <property type="entry name" value="C-1-tetrahydrofolate synthase, cytoplasmic, putative"/>
    <property type="match status" value="1"/>
</dbReference>
<comment type="similarity">
    <text evidence="12">Belongs to the tetrahydrofolate dehydrogenase/cyclohydrolase family.</text>
</comment>
<keyword evidence="10 12" id="KW-0486">Methionine biosynthesis</keyword>
<dbReference type="InterPro" id="IPR000672">
    <property type="entry name" value="THF_DH/CycHdrlase"/>
</dbReference>
<dbReference type="Pfam" id="PF00763">
    <property type="entry name" value="THF_DHG_CYH"/>
    <property type="match status" value="1"/>
</dbReference>
<dbReference type="Gene3D" id="3.40.50.10860">
    <property type="entry name" value="Leucine Dehydrogenase, chain A, domain 1"/>
    <property type="match status" value="1"/>
</dbReference>
<comment type="catalytic activity">
    <reaction evidence="12">
        <text>(6R)-5,10-methenyltetrahydrofolate + H2O = (6R)-10-formyltetrahydrofolate + H(+)</text>
        <dbReference type="Rhea" id="RHEA:23700"/>
        <dbReference type="ChEBI" id="CHEBI:15377"/>
        <dbReference type="ChEBI" id="CHEBI:15378"/>
        <dbReference type="ChEBI" id="CHEBI:57455"/>
        <dbReference type="ChEBI" id="CHEBI:195366"/>
        <dbReference type="EC" id="3.5.4.9"/>
    </reaction>
</comment>
<evidence type="ECO:0000313" key="18">
    <source>
        <dbReference type="Proteomes" id="UP001245370"/>
    </source>
</evidence>
<evidence type="ECO:0000256" key="12">
    <source>
        <dbReference type="HAMAP-Rule" id="MF_01576"/>
    </source>
</evidence>
<feature type="domain" description="Tetrahydrofolate dehydrogenase/cyclohydrolase catalytic" evidence="13">
    <location>
        <begin position="7"/>
        <end position="122"/>
    </location>
</feature>
<evidence type="ECO:0000313" key="16">
    <source>
        <dbReference type="EMBL" id="MDR6331805.1"/>
    </source>
</evidence>